<keyword evidence="3" id="KW-0472">Membrane</keyword>
<evidence type="ECO:0000256" key="4">
    <source>
        <dbReference type="RuleBase" id="RU004003"/>
    </source>
</evidence>
<dbReference type="Pfam" id="PF00263">
    <property type="entry name" value="Secretin"/>
    <property type="match status" value="1"/>
</dbReference>
<dbReference type="PANTHER" id="PTHR30332">
    <property type="entry name" value="PROBABLE GENERAL SECRETION PATHWAY PROTEIN D"/>
    <property type="match status" value="1"/>
</dbReference>
<comment type="caution">
    <text evidence="7">The sequence shown here is derived from an EMBL/GenBank/DDBJ whole genome shotgun (WGS) entry which is preliminary data.</text>
</comment>
<proteinExistence type="inferred from homology"/>
<evidence type="ECO:0000256" key="1">
    <source>
        <dbReference type="ARBA" id="ARBA00004370"/>
    </source>
</evidence>
<dbReference type="InterPro" id="IPR050810">
    <property type="entry name" value="Bact_Secretion_Sys_Channel"/>
</dbReference>
<keyword evidence="7" id="KW-0449">Lipoprotein</keyword>
<organism evidence="7 8">
    <name type="scientific">Kerstersia gyiorum</name>
    <dbReference type="NCBI Taxonomy" id="206506"/>
    <lineage>
        <taxon>Bacteria</taxon>
        <taxon>Pseudomonadati</taxon>
        <taxon>Pseudomonadota</taxon>
        <taxon>Betaproteobacteria</taxon>
        <taxon>Burkholderiales</taxon>
        <taxon>Alcaligenaceae</taxon>
        <taxon>Kerstersia</taxon>
    </lineage>
</organism>
<dbReference type="GO" id="GO:0015627">
    <property type="term" value="C:type II protein secretion system complex"/>
    <property type="evidence" value="ECO:0007669"/>
    <property type="project" value="TreeGrafter"/>
</dbReference>
<name>A0A171KV51_9BURK</name>
<dbReference type="PANTHER" id="PTHR30332:SF24">
    <property type="entry name" value="SECRETIN GSPD-RELATED"/>
    <property type="match status" value="1"/>
</dbReference>
<dbReference type="AlphaFoldDB" id="A0A171KV51"/>
<evidence type="ECO:0000313" key="7">
    <source>
        <dbReference type="EMBL" id="KKO72768.1"/>
    </source>
</evidence>
<sequence length="530" mass="56173">MRQLALLLPLAGAVTGCSMTPSLQQVDASVAAGEAVQTRHAQAFRESFDPAARQAAQLVGKPWLAGPAQPLARDAILPPALRGDIDTTLLFTPERGSLTLLGERIYRATGIPVRIAPEALLPAASFLPRLAVDGGPQADAELAPELPSGPRPLPQLLDALAHRLNLSWRYADGAIIFFRTESRVFDVRLLTLDASTDVRLGRSSSSETDGFKSEAETTLALRGEDAMAALKARLEPMLTRAGVLAAVPGGGQSVVVTDTPEALDRVARFLEQENRALTRRIKLVFEEITVELDDEHRQGLDWSLLYAGGGALLHAAMPGGLAATDAGGQTGASLQRGGLQGSRAILDAVKRAGKVVRHTRVPIYTLNRRPVTHAVRRTFSYIDEVQTTAVAAAGSGGTAVSLPSVSISQKEATVGVFLTLLPDAQANGQILLSVAYDNSVAQPLQSVTFGEAGQQVQIQQITVDGNGAVQQVALRPGQVMVISGFERNEDESSSRRVAPGWPLAAGGQDQAAQRRRTTLLLVSAQQEEGF</sequence>
<dbReference type="GO" id="GO:0009306">
    <property type="term" value="P:protein secretion"/>
    <property type="evidence" value="ECO:0007669"/>
    <property type="project" value="TreeGrafter"/>
</dbReference>
<dbReference type="InterPro" id="IPR004846">
    <property type="entry name" value="T2SS/T3SS_dom"/>
</dbReference>
<reference evidence="7 8" key="1">
    <citation type="submission" date="2015-04" db="EMBL/GenBank/DDBJ databases">
        <title>Genome sequence of Kerstersia gyiorum CG1.</title>
        <authorList>
            <person name="Greninger A.L."/>
            <person name="Kozyreva V."/>
            <person name="Chaturvedi V."/>
        </authorList>
    </citation>
    <scope>NUCLEOTIDE SEQUENCE [LARGE SCALE GENOMIC DNA]</scope>
    <source>
        <strain evidence="7 8">CG1</strain>
    </source>
</reference>
<feature type="domain" description="Type II/III secretion system secretin-like" evidence="6">
    <location>
        <begin position="360"/>
        <end position="497"/>
    </location>
</feature>
<dbReference type="GO" id="GO:0016020">
    <property type="term" value="C:membrane"/>
    <property type="evidence" value="ECO:0007669"/>
    <property type="project" value="UniProtKB-SubCell"/>
</dbReference>
<feature type="region of interest" description="Disordered" evidence="5">
    <location>
        <begin position="488"/>
        <end position="509"/>
    </location>
</feature>
<protein>
    <submittedName>
        <fullName evidence="7">Lipoprotein</fullName>
    </submittedName>
</protein>
<evidence type="ECO:0000259" key="6">
    <source>
        <dbReference type="Pfam" id="PF00263"/>
    </source>
</evidence>
<dbReference type="PROSITE" id="PS51257">
    <property type="entry name" value="PROKAR_LIPOPROTEIN"/>
    <property type="match status" value="1"/>
</dbReference>
<dbReference type="EMBL" id="LBNE01000002">
    <property type="protein sequence ID" value="KKO72768.1"/>
    <property type="molecule type" value="Genomic_DNA"/>
</dbReference>
<comment type="similarity">
    <text evidence="4">Belongs to the bacterial secretin family.</text>
</comment>
<accession>A0A171KV51</accession>
<evidence type="ECO:0000256" key="5">
    <source>
        <dbReference type="SAM" id="MobiDB-lite"/>
    </source>
</evidence>
<dbReference type="STRING" id="206506.AAV32_06135"/>
<comment type="subcellular location">
    <subcellularLocation>
        <location evidence="1">Membrane</location>
    </subcellularLocation>
</comment>
<evidence type="ECO:0000256" key="2">
    <source>
        <dbReference type="ARBA" id="ARBA00022729"/>
    </source>
</evidence>
<keyword evidence="2" id="KW-0732">Signal</keyword>
<evidence type="ECO:0000256" key="3">
    <source>
        <dbReference type="ARBA" id="ARBA00023136"/>
    </source>
</evidence>
<gene>
    <name evidence="7" type="ORF">AAV32_06135</name>
</gene>
<dbReference type="Proteomes" id="UP000078084">
    <property type="component" value="Unassembled WGS sequence"/>
</dbReference>
<evidence type="ECO:0000313" key="8">
    <source>
        <dbReference type="Proteomes" id="UP000078084"/>
    </source>
</evidence>
<keyword evidence="8" id="KW-1185">Reference proteome</keyword>